<protein>
    <recommendedName>
        <fullName evidence="8">Arginine biosynthesis bifunctional protein ArgJ</fullName>
    </recommendedName>
    <domain>
        <recommendedName>
            <fullName evidence="8">Glutamate N-acetyltransferase</fullName>
            <ecNumber evidence="8">2.3.1.35</ecNumber>
        </recommendedName>
        <alternativeName>
            <fullName evidence="8">Ornithine acetyltransferase</fullName>
            <shortName evidence="8">OATase</shortName>
        </alternativeName>
        <alternativeName>
            <fullName evidence="8">Ornithine transacetylase</fullName>
        </alternativeName>
    </domain>
    <domain>
        <recommendedName>
            <fullName evidence="8">Amino-acid acetyltransferase</fullName>
            <ecNumber evidence="8">2.3.1.1</ecNumber>
        </recommendedName>
        <alternativeName>
            <fullName evidence="8">N-acetylglutamate synthase</fullName>
            <shortName evidence="8">AGSase</shortName>
        </alternativeName>
    </domain>
    <component>
        <recommendedName>
            <fullName evidence="8">Arginine biosynthesis bifunctional protein ArgJ alpha chain</fullName>
        </recommendedName>
    </component>
    <component>
        <recommendedName>
            <fullName evidence="8">Arginine biosynthesis bifunctional protein ArgJ beta chain</fullName>
        </recommendedName>
    </component>
</protein>
<dbReference type="AlphaFoldDB" id="A0A0G3EE73"/>
<dbReference type="SUPFAM" id="SSF56266">
    <property type="entry name" value="DmpA/ArgJ-like"/>
    <property type="match status" value="1"/>
</dbReference>
<evidence type="ECO:0000256" key="1">
    <source>
        <dbReference type="ARBA" id="ARBA00006774"/>
    </source>
</evidence>
<evidence type="ECO:0000313" key="10">
    <source>
        <dbReference type="Proteomes" id="UP000035268"/>
    </source>
</evidence>
<dbReference type="PANTHER" id="PTHR23100">
    <property type="entry name" value="ARGININE BIOSYNTHESIS BIFUNCTIONAL PROTEIN ARGJ"/>
    <property type="match status" value="1"/>
</dbReference>
<feature type="chain" id="PRO_5023465425" description="Arginine biosynthesis bifunctional protein ArgJ beta chain" evidence="8">
    <location>
        <begin position="188"/>
        <end position="397"/>
    </location>
</feature>
<dbReference type="EMBL" id="CP010904">
    <property type="protein sequence ID" value="AKJ63717.1"/>
    <property type="molecule type" value="Genomic_DNA"/>
</dbReference>
<dbReference type="NCBIfam" id="NF003802">
    <property type="entry name" value="PRK05388.1"/>
    <property type="match status" value="1"/>
</dbReference>
<keyword evidence="4 8" id="KW-0028">Amino-acid biosynthesis</keyword>
<feature type="chain" id="PRO_5023465427" description="Arginine biosynthesis bifunctional protein ArgJ alpha chain" evidence="8">
    <location>
        <begin position="1"/>
        <end position="187"/>
    </location>
</feature>
<dbReference type="CDD" id="cd02152">
    <property type="entry name" value="OAT"/>
    <property type="match status" value="1"/>
</dbReference>
<dbReference type="EC" id="2.3.1.35" evidence="8"/>
<evidence type="ECO:0000256" key="2">
    <source>
        <dbReference type="ARBA" id="ARBA00011475"/>
    </source>
</evidence>
<keyword evidence="8" id="KW-0963">Cytoplasm</keyword>
<comment type="caution">
    <text evidence="8">Lacks conserved residue(s) required for the propagation of feature annotation.</text>
</comment>
<feature type="binding site" evidence="8">
    <location>
        <position position="177"/>
    </location>
    <ligand>
        <name>substrate</name>
    </ligand>
</feature>
<evidence type="ECO:0000256" key="8">
    <source>
        <dbReference type="HAMAP-Rule" id="MF_01106"/>
    </source>
</evidence>
<dbReference type="Pfam" id="PF01960">
    <property type="entry name" value="ArgJ"/>
    <property type="match status" value="1"/>
</dbReference>
<comment type="catalytic activity">
    <reaction evidence="8">
        <text>N(2)-acetyl-L-ornithine + L-glutamate = N-acetyl-L-glutamate + L-ornithine</text>
        <dbReference type="Rhea" id="RHEA:15349"/>
        <dbReference type="ChEBI" id="CHEBI:29985"/>
        <dbReference type="ChEBI" id="CHEBI:44337"/>
        <dbReference type="ChEBI" id="CHEBI:46911"/>
        <dbReference type="ChEBI" id="CHEBI:57805"/>
        <dbReference type="EC" id="2.3.1.35"/>
    </reaction>
</comment>
<accession>A0A0G3EE73</accession>
<feature type="active site" description="Nucleophile" evidence="8">
    <location>
        <position position="188"/>
    </location>
</feature>
<reference evidence="10" key="1">
    <citation type="submission" date="2015-02" db="EMBL/GenBank/DDBJ databases">
        <title>Description and complete genome sequence of the first cultured representative of the subdivision 5 of the Verrucomicrobia phylum.</title>
        <authorList>
            <person name="Spring S."/>
            <person name="Bunk B."/>
            <person name="Sproer C."/>
            <person name="Klenk H.-P."/>
        </authorList>
    </citation>
    <scope>NUCLEOTIDE SEQUENCE [LARGE SCALE GENOMIC DNA]</scope>
    <source>
        <strain evidence="10">L21-Fru-AB</strain>
    </source>
</reference>
<feature type="binding site" evidence="8">
    <location>
        <position position="151"/>
    </location>
    <ligand>
        <name>substrate</name>
    </ligand>
</feature>
<keyword evidence="10" id="KW-1185">Reference proteome</keyword>
<dbReference type="RefSeq" id="WP_052881124.1">
    <property type="nucleotide sequence ID" value="NZ_CP010904.1"/>
</dbReference>
<dbReference type="GO" id="GO:0006526">
    <property type="term" value="P:L-arginine biosynthetic process"/>
    <property type="evidence" value="ECO:0007669"/>
    <property type="project" value="UniProtKB-UniRule"/>
</dbReference>
<dbReference type="PANTHER" id="PTHR23100:SF0">
    <property type="entry name" value="ARGININE BIOSYNTHESIS BIFUNCTIONAL PROTEIN ARGJ, MITOCHONDRIAL"/>
    <property type="match status" value="1"/>
</dbReference>
<dbReference type="GO" id="GO:0006592">
    <property type="term" value="P:ornithine biosynthetic process"/>
    <property type="evidence" value="ECO:0007669"/>
    <property type="project" value="TreeGrafter"/>
</dbReference>
<dbReference type="InterPro" id="IPR016117">
    <property type="entry name" value="ArgJ-like_dom_sf"/>
</dbReference>
<dbReference type="FunFam" id="3.60.70.12:FF:000001">
    <property type="entry name" value="Arginine biosynthesis bifunctional protein ArgJ, chloroplastic"/>
    <property type="match status" value="1"/>
</dbReference>
<dbReference type="GO" id="GO:0004358">
    <property type="term" value="F:L-glutamate N-acetyltransferase activity, acting on acetyl-L-ornithine as donor"/>
    <property type="evidence" value="ECO:0007669"/>
    <property type="project" value="UniProtKB-UniRule"/>
</dbReference>
<keyword evidence="3 8" id="KW-0055">Arginine biosynthesis</keyword>
<name>A0A0G3EE73_9BACT</name>
<reference evidence="9 10" key="2">
    <citation type="journal article" date="2016" name="ISME J.">
        <title>Characterization of the first cultured representative of Verrucomicrobia subdivision 5 indicates the proposal of a novel phylum.</title>
        <authorList>
            <person name="Spring S."/>
            <person name="Bunk B."/>
            <person name="Sproer C."/>
            <person name="Schumann P."/>
            <person name="Rohde M."/>
            <person name="Tindall B.J."/>
            <person name="Klenk H.P."/>
        </authorList>
    </citation>
    <scope>NUCLEOTIDE SEQUENCE [LARGE SCALE GENOMIC DNA]</scope>
    <source>
        <strain evidence="9 10">L21-Fru-AB</strain>
    </source>
</reference>
<comment type="catalytic activity">
    <reaction evidence="8">
        <text>L-glutamate + acetyl-CoA = N-acetyl-L-glutamate + CoA + H(+)</text>
        <dbReference type="Rhea" id="RHEA:24292"/>
        <dbReference type="ChEBI" id="CHEBI:15378"/>
        <dbReference type="ChEBI" id="CHEBI:29985"/>
        <dbReference type="ChEBI" id="CHEBI:44337"/>
        <dbReference type="ChEBI" id="CHEBI:57287"/>
        <dbReference type="ChEBI" id="CHEBI:57288"/>
        <dbReference type="EC" id="2.3.1.1"/>
    </reaction>
</comment>
<evidence type="ECO:0000313" key="9">
    <source>
        <dbReference type="EMBL" id="AKJ63717.1"/>
    </source>
</evidence>
<comment type="subcellular location">
    <subcellularLocation>
        <location evidence="8">Cytoplasm</location>
    </subcellularLocation>
</comment>
<evidence type="ECO:0000256" key="7">
    <source>
        <dbReference type="ARBA" id="ARBA00023315"/>
    </source>
</evidence>
<dbReference type="HAMAP" id="MF_01106">
    <property type="entry name" value="ArgJ"/>
    <property type="match status" value="1"/>
</dbReference>
<evidence type="ECO:0000256" key="3">
    <source>
        <dbReference type="ARBA" id="ARBA00022571"/>
    </source>
</evidence>
<dbReference type="UniPathway" id="UPA00068">
    <property type="reaction ID" value="UER00106"/>
</dbReference>
<keyword evidence="5 8" id="KW-0808">Transferase</keyword>
<feature type="binding site" evidence="8">
    <location>
        <position position="274"/>
    </location>
    <ligand>
        <name>substrate</name>
    </ligand>
</feature>
<dbReference type="Gene3D" id="3.10.20.340">
    <property type="entry name" value="ArgJ beta chain, C-terminal domain"/>
    <property type="match status" value="1"/>
</dbReference>
<gene>
    <name evidence="8 9" type="primary">argJ</name>
    <name evidence="9" type="ORF">L21SP4_00437</name>
</gene>
<keyword evidence="6 8" id="KW-0068">Autocatalytic cleavage</keyword>
<proteinExistence type="inferred from homology"/>
<feature type="site" description="Involved in the stabilization of negative charge on the oxyanion by the formation of the oxyanion hole" evidence="8">
    <location>
        <position position="115"/>
    </location>
</feature>
<dbReference type="PATRIC" id="fig|1609981.3.peg.461"/>
<dbReference type="Gene3D" id="3.60.70.12">
    <property type="entry name" value="L-amino peptidase D-ALA esterase/amidase"/>
    <property type="match status" value="1"/>
</dbReference>
<dbReference type="NCBIfam" id="TIGR00120">
    <property type="entry name" value="ArgJ"/>
    <property type="match status" value="1"/>
</dbReference>
<comment type="similarity">
    <text evidence="1 8">Belongs to the ArgJ family.</text>
</comment>
<dbReference type="GO" id="GO:0005737">
    <property type="term" value="C:cytoplasm"/>
    <property type="evidence" value="ECO:0007669"/>
    <property type="project" value="UniProtKB-SubCell"/>
</dbReference>
<dbReference type="KEGG" id="vbl:L21SP4_00437"/>
<dbReference type="InterPro" id="IPR042195">
    <property type="entry name" value="ArgJ_beta_C"/>
</dbReference>
<comment type="subunit">
    <text evidence="2 8">Heterotetramer of two alpha and two beta chains.</text>
</comment>
<evidence type="ECO:0000256" key="6">
    <source>
        <dbReference type="ARBA" id="ARBA00022813"/>
    </source>
</evidence>
<organism evidence="9 10">
    <name type="scientific">Kiritimatiella glycovorans</name>
    <dbReference type="NCBI Taxonomy" id="1307763"/>
    <lineage>
        <taxon>Bacteria</taxon>
        <taxon>Pseudomonadati</taxon>
        <taxon>Kiritimatiellota</taxon>
        <taxon>Kiritimatiellia</taxon>
        <taxon>Kiritimatiellales</taxon>
        <taxon>Kiritimatiellaceae</taxon>
        <taxon>Kiritimatiella</taxon>
    </lineage>
</organism>
<dbReference type="Proteomes" id="UP000035268">
    <property type="component" value="Chromosome"/>
</dbReference>
<feature type="binding site" evidence="8">
    <location>
        <position position="188"/>
    </location>
    <ligand>
        <name>substrate</name>
    </ligand>
</feature>
<evidence type="ECO:0000256" key="5">
    <source>
        <dbReference type="ARBA" id="ARBA00022679"/>
    </source>
</evidence>
<dbReference type="InterPro" id="IPR002813">
    <property type="entry name" value="Arg_biosynth_ArgJ"/>
</dbReference>
<keyword evidence="7 8" id="KW-0012">Acyltransferase</keyword>
<keyword evidence="8" id="KW-0511">Multifunctional enzyme</keyword>
<feature type="binding site" evidence="8">
    <location>
        <position position="396"/>
    </location>
    <ligand>
        <name>substrate</name>
    </ligand>
</feature>
<sequence length="397" mass="41092">MNAASSPPRWPAGFRSVSGCCGIKAADHADLALIASDRPASAAGVFTTNRVQAAPVTLCRERLNRAAPMRAWVVNSGIANACTGAEGREDAECMAAAAAAAAGCTPEEVFVSSTGSIGPRLPVDKIVPALSTLGEGLREDAVRETAQAIMTTDTRPKYGSCTLAVDGRPVTITAVAKGAGMIEPDMATMLAFFATDAAVEPEALNAALRTAVDQSFNRISVDGDRSTNDTVLLLANGAAGNAPLRETHGDWAAFADRLESLSLEMAKAIVGDGEGLSRTVTVAVTGACSRTDADRAARAVANSPLNKTAWAGGRPNWGRVMDALGYSGAEFDPERVTIDYNGCPAVREGRAALDDPDRLKRAAAAPHLDLSIDLGAGSASAVIYTCDLTAEYVRINL</sequence>
<dbReference type="GO" id="GO:0004042">
    <property type="term" value="F:L-glutamate N-acetyltransferase activity"/>
    <property type="evidence" value="ECO:0007669"/>
    <property type="project" value="UniProtKB-UniRule"/>
</dbReference>
<comment type="pathway">
    <text evidence="8">Amino-acid biosynthesis; L-arginine biosynthesis; L-ornithine and N-acetyl-L-glutamate from L-glutamate and N(2)-acetyl-L-ornithine (cyclic): step 1/1.</text>
</comment>
<comment type="pathway">
    <text evidence="8">Amino-acid biosynthesis; L-arginine biosynthesis; N(2)-acetyl-L-ornithine from L-glutamate: step 1/4.</text>
</comment>
<feature type="site" description="Cleavage; by autolysis" evidence="8">
    <location>
        <begin position="187"/>
        <end position="188"/>
    </location>
</feature>
<evidence type="ECO:0000256" key="4">
    <source>
        <dbReference type="ARBA" id="ARBA00022605"/>
    </source>
</evidence>
<dbReference type="STRING" id="1307763.L21SP4_00437"/>
<dbReference type="OrthoDB" id="9804242at2"/>
<dbReference type="EC" id="2.3.1.1" evidence="8"/>
<feature type="site" description="Involved in the stabilization of negative charge on the oxyanion by the formation of the oxyanion hole" evidence="8">
    <location>
        <position position="114"/>
    </location>
</feature>
<comment type="function">
    <text evidence="8">Catalyzes two activities which are involved in the cyclic version of arginine biosynthesis: the synthesis of N-acetylglutamate from glutamate and acetyl-CoA as the acetyl donor, and of ornithine by transacetylation between N(2)-acetylornithine and glutamate.</text>
</comment>